<dbReference type="Proteomes" id="UP001217754">
    <property type="component" value="Chromosome 1"/>
</dbReference>
<comment type="catalytic activity">
    <reaction evidence="1">
        <text>a diacylglycerol + H2O = a monoacylglycerol + a fatty acid + H(+)</text>
        <dbReference type="Rhea" id="RHEA:32731"/>
        <dbReference type="ChEBI" id="CHEBI:15377"/>
        <dbReference type="ChEBI" id="CHEBI:15378"/>
        <dbReference type="ChEBI" id="CHEBI:17408"/>
        <dbReference type="ChEBI" id="CHEBI:18035"/>
        <dbReference type="ChEBI" id="CHEBI:28868"/>
    </reaction>
</comment>
<keyword evidence="4" id="KW-0378">Hydrolase</keyword>
<evidence type="ECO:0000256" key="1">
    <source>
        <dbReference type="ARBA" id="ARBA00047591"/>
    </source>
</evidence>
<evidence type="ECO:0000313" key="5">
    <source>
        <dbReference type="Proteomes" id="UP001217754"/>
    </source>
</evidence>
<reference evidence="4" key="1">
    <citation type="submission" date="2023-03" db="EMBL/GenBank/DDBJ databases">
        <title>Mating type loci evolution in Malassezia.</title>
        <authorList>
            <person name="Coelho M.A."/>
        </authorList>
    </citation>
    <scope>NUCLEOTIDE SEQUENCE</scope>
    <source>
        <strain evidence="4">CBS 9431</strain>
    </source>
</reference>
<dbReference type="EMBL" id="CP119958">
    <property type="protein sequence ID" value="WFD37769.1"/>
    <property type="molecule type" value="Genomic_DNA"/>
</dbReference>
<dbReference type="InterPro" id="IPR029058">
    <property type="entry name" value="AB_hydrolase_fold"/>
</dbReference>
<gene>
    <name evidence="4" type="ORF">MJAP1_000716</name>
</gene>
<organism evidence="4 5">
    <name type="scientific">Malassezia japonica</name>
    <dbReference type="NCBI Taxonomy" id="223818"/>
    <lineage>
        <taxon>Eukaryota</taxon>
        <taxon>Fungi</taxon>
        <taxon>Dikarya</taxon>
        <taxon>Basidiomycota</taxon>
        <taxon>Ustilaginomycotina</taxon>
        <taxon>Malasseziomycetes</taxon>
        <taxon>Malasseziales</taxon>
        <taxon>Malasseziaceae</taxon>
        <taxon>Malassezia</taxon>
    </lineage>
</organism>
<evidence type="ECO:0000256" key="2">
    <source>
        <dbReference type="ARBA" id="ARBA00048461"/>
    </source>
</evidence>
<dbReference type="PANTHER" id="PTHR11614">
    <property type="entry name" value="PHOSPHOLIPASE-RELATED"/>
    <property type="match status" value="1"/>
</dbReference>
<dbReference type="SUPFAM" id="SSF53474">
    <property type="entry name" value="alpha/beta-Hydrolases"/>
    <property type="match status" value="1"/>
</dbReference>
<sequence>MWDVVQELYFVLVEPILLYFGLASLGFGDPTYGRENLPYSPQERAAVYENPEVKVTRRRVYLHQGKPVLDVSIPDNVRVLPCVLSGKRVTAWINYYIWEMPNAPGRDKVNADVYLVHGINDYSGKVSPQGVGFMLSGFRVIALDMPSFGRSSGLHSYLYTMRWNVDALDAVMYHVRTFDEAENLPNLATRKRFAQGSSMGGFTVLYHCALHPPVATKAQGGPETHDRLALDGIAVSAPMLRIAPESRPNMFVEMVGRLISLVAGRLPLARAIKGNVSDDPKVEFYARQDPQVYHGLVRVDTGLAIIAGIDHLNEIVSRIRCPVAIHHGSHDRVTSPEGSRVFFDKLDVQPKKLRIWPGIEHAMLKSTPEMSVKDLERRNALVEDMASWFIDLTQHA</sequence>
<accession>A0AAF0J9H8</accession>
<dbReference type="GO" id="GO:0047372">
    <property type="term" value="F:monoacylglycerol lipase activity"/>
    <property type="evidence" value="ECO:0007669"/>
    <property type="project" value="UniProtKB-EC"/>
</dbReference>
<dbReference type="EC" id="3.1.1.23" evidence="4"/>
<dbReference type="RefSeq" id="XP_060120666.1">
    <property type="nucleotide sequence ID" value="XM_060264683.1"/>
</dbReference>
<feature type="domain" description="Serine aminopeptidase S33" evidence="3">
    <location>
        <begin position="108"/>
        <end position="365"/>
    </location>
</feature>
<name>A0AAF0J9H8_9BASI</name>
<dbReference type="Pfam" id="PF12146">
    <property type="entry name" value="Hydrolase_4"/>
    <property type="match status" value="1"/>
</dbReference>
<comment type="catalytic activity">
    <reaction evidence="2">
        <text>a monoacylglycerol + H2O = glycerol + a fatty acid + H(+)</text>
        <dbReference type="Rhea" id="RHEA:15245"/>
        <dbReference type="ChEBI" id="CHEBI:15377"/>
        <dbReference type="ChEBI" id="CHEBI:15378"/>
        <dbReference type="ChEBI" id="CHEBI:17408"/>
        <dbReference type="ChEBI" id="CHEBI:17754"/>
        <dbReference type="ChEBI" id="CHEBI:28868"/>
    </reaction>
</comment>
<dbReference type="GeneID" id="85224365"/>
<evidence type="ECO:0000259" key="3">
    <source>
        <dbReference type="Pfam" id="PF12146"/>
    </source>
</evidence>
<proteinExistence type="predicted"/>
<dbReference type="InterPro" id="IPR051044">
    <property type="entry name" value="MAG_DAG_Lipase"/>
</dbReference>
<evidence type="ECO:0000313" key="4">
    <source>
        <dbReference type="EMBL" id="WFD37769.1"/>
    </source>
</evidence>
<protein>
    <submittedName>
        <fullName evidence="4">Acylglycerol lipase</fullName>
        <ecNumber evidence="4">3.1.1.23</ecNumber>
    </submittedName>
</protein>
<dbReference type="Gene3D" id="3.40.50.1820">
    <property type="entry name" value="alpha/beta hydrolase"/>
    <property type="match status" value="1"/>
</dbReference>
<dbReference type="AlphaFoldDB" id="A0AAF0J9H8"/>
<dbReference type="InterPro" id="IPR022742">
    <property type="entry name" value="Hydrolase_4"/>
</dbReference>
<keyword evidence="5" id="KW-1185">Reference proteome</keyword>